<evidence type="ECO:0000259" key="2">
    <source>
        <dbReference type="Pfam" id="PF20248"/>
    </source>
</evidence>
<reference evidence="3" key="1">
    <citation type="submission" date="2023-06" db="EMBL/GenBank/DDBJ databases">
        <authorList>
            <person name="Jiang Y."/>
            <person name="Liu Q."/>
        </authorList>
    </citation>
    <scope>NUCLEOTIDE SEQUENCE</scope>
    <source>
        <strain evidence="3">CGMCC 1.12089</strain>
    </source>
</reference>
<organism evidence="3 4">
    <name type="scientific">Variovorax dokdonensis</name>
    <dbReference type="NCBI Taxonomy" id="344883"/>
    <lineage>
        <taxon>Bacteria</taxon>
        <taxon>Pseudomonadati</taxon>
        <taxon>Pseudomonadota</taxon>
        <taxon>Betaproteobacteria</taxon>
        <taxon>Burkholderiales</taxon>
        <taxon>Comamonadaceae</taxon>
        <taxon>Variovorax</taxon>
    </lineage>
</organism>
<feature type="compositionally biased region" description="Pro residues" evidence="1">
    <location>
        <begin position="3294"/>
        <end position="3309"/>
    </location>
</feature>
<sequence>MALKLDPELLDAAKAIGLVKDNGDFDASWFEHVFERATSILSNPAQRKALLSMLDRLAPPRNPPGTPAGEKWHPLLGEQPQGNAYFTVRAVGADVVVGLAGEVFGGPPGGPQGQLRVHVPLLRFGSGAPQLVAGQSQAPLALDLRVELGLSRAGGDAITLAAARVSLRWACATGNAPMLLIVLEGLGLDDGGTRDLALDPAALGGATVEVIGALVKQLLPNSGPAAALRHLLGVLGLDEDPVPPLPMAQLTQGPAALQAWLGQIIDGGQLGTWLGHFGGLVGLPVATQGSGLLDDPRRIRLLALGGNGEFNLGVARADNRLHLSLGLRIAPDGANPPARLEASATLVAIPLAGTGSALALPSAHLLVTAPGGAGPLVNQPGTIVVQRINAGLRWNGEQGALLPTLELLDVTFGAMPTQPRIDLTHADSVVDAAAAGLEAALTALLGGAGAPLLALIGLADPQGAPGAWPHRLDAARLQALATQPTRTLGALHRAMLADATNHWGFMLDELRRLFGLPTAVSGSGTPDAPWFVPLGSTGALAVGLAAYNETPGDAIARLRIGLRAQLQSPPWQLAWRADVLGFDIAADGSADVRLFGGQTLRLAVGPFPALSAQVPITADNLVAQLQWQPGSGLQGHAQLSNLRMRLDGTDMALGTLALPPAVPIDLGNPASLPLPADQLARVASALIARGLKESLGTAGVWAGAMVGLHADLPRLPAGWPTLFDPADPLRIATDPEAALRAWLDRLVSGAAAGVDEGAAKTLPHIARLVAWLQQGLATGAGTPPNLQSIADALPTLRGSGVYADPWCVPIAGSGPAARTELLLWLDPDGAPAEWGAALAGAVGASGDALAMLRAAAPLAALLPPLREALQGGSVPAFAAGLDALARSLEESDGLVPVASQCVDDPAWELGAVVPQAAHHLQPKNVLLISLALDRIEAWEPNAANRVVLLLHPAFAGRDCWDDFIAATVARDPAAAPTSADARHFDLRIEGANPLTVDLDVTAGVSRIYTADLQDDGSGNHVTLSQQIARVAARIAQLRPGARLFIVAHSTAGVAARQFCLDQPTQAAGLVTLGTPHRGAPLTALRDATEAQALRLAGRWIGAMPASPIKDALTLLHDALDGWHEGPSGELPVPSVFPVGSFAPAASVATGGVPALALGSSLGGDAFQALRSGLSALASAASADAPTHLGVGVRAALGERVDSLAAVRLHVRADLVRIALRAGVPEPARPAQALSATLSLEDPLGGYLVGPAQAHLAIGMPIADVRVRALRLALRLTRSSGGALAFSVEGEALDAAFHGPTLPRVLLDDPLAPALVGAAFDRVFNPPPTPGSLVAELSDGLQRIGLLALNAQGRVGFSMDALAALRADAMGFLLPRLNVALAQGWLGILATAEGYRLALGDIALNARRVGGNTRWQLGVAIDRALSSGNASQAPIALALDAGLDLGSASQPMRPSGHLQLSLGGIELQASFEGGAPSLAVLAPPWLDAPFTVLPLPAGNALQAKASELLPRFLVSSAVSRLVEALLAASGAPAARIAALDALILDPVRFLTGPKALGSGGGGAAAGLLDGAKVAALFNAIAHALGQAGPGIALPGGLQLGASGTSAVTFSLGTSTPIGGVLGLAAQLTIDELLHASPGGSVAIDVPAAGAFPGLAVAFGVTGTGQVSLSVTPGGAGAPIQLLPEFSGFGGLLSAAAQSLLPAVLDAVDDALPASALKTNTLAVAGALDLYDAPGGFAAHSSQWRALLVGGSIASIGGGLRGAFITAARTLLNTLTGSTQFDVDGVRLRWTSPALPGVSGTLRVAAGWDAGGPSFRLEAIDWRVDAAPLRLSLAGGFESSALSVSAALGVDLSVISVPAVPALLFEAGGGPVVLKLRPFGAADAGPLEVRLLPNAQVVASDALPAQLAEQWLLPIAVKVIFEATRSVHASVLWSGGPTLGAVLDAAHLRNGTNLPATLPDLPALVTGALQGLLAGLSLPLGDLSIGLSPDAGRLGARLKGKLPIAVGDFDLTLYFGQRPSGPLGDADAGFTLNLFTLPAFAFQPQIKARGVGLGFSNRNEKPLVDTSIVRIGEVAALAFFNVNLFGAFSTSGWGFEAELTRFGLPLGAAAGGGGDGGNPVAASLLSSDGGSAGGDTTAVSPECDIGIRFMAPNDFSLTIGGQSDQALWITVQKQLGPIYIEQIGVQTLEGGNKVGLLLDGGVKISGLAVQVDDLTIVIPIKKLGDASQWGLDLKGMAVSLEAGTVKIAGGLLKNAGPPTSYDGALMVDVAGRGFTAIGSYARPKDELGEYVSFFVFVSLPIPLGGPPYFFVLGLGGGLGINRSLIVPTDLNQIPGFPLVAAIDNSGFANDPMGALRTMGTNMPPSRGGFWLAAGLKFSTFVVVNSTAVIYVALDHGFEVGLLGLSRMSLPAEDFAIAQIELALKARFSTEEGLLSVQAQLTDRSYLFHPSCQLTGGFAFFLWFNTGKFVLTLGGYHKAFSKPPEFPVVPRLGFRWSVSDCVVIKGESYFALTTTCVMAGGRLEASYRGGPVKAWFKCYLDVLVSWDPFYYVFETGIEIGASVDTWLGEIGVSLGATVHVEGPPMFGWVEVEIVVVTIRVEFGDPAREIDYIDDFSVFRDKYLTTGDGRDHPVDVHLRAGLLPTNPPGADPAPGTKEAPWVVGAEWVFESETRAPSNALRWQDADRAMDADLGGKVDLAPMNRRSVTARHQLRIRLANGGALAQALDPDRFILSQRGGNFPEATWRWQDPRKVQAGAANIRRLSGLRVEGVAEIVHRSALVQITDAVDDLPEYALPLPFEQPGSAFFGELIAIGQVAVDLGNLVLTWTPQERRHASATLLASPEFASGRAAVRGQALSALAQRDLVTRSAPARIVPLTTGLTMQAPAQGTPPVFVDGNDTSPRLDAPRLMAVMRQRGTPTRSEPLALRTTVLKVRQAKGAVRMDAPRGKALAGARLHRAAPAQAAAPTRAVQGERSLLHPAFAPGGVAHATAFDEAAKQVMGNGFDVPAGTTHLWQLPETDAAGRARIRLRLSGDGVARIAWLDAQGDVLLDEERALASEQVLQMPEDAAMLAVACLGRVPGLKDANASRLGAGMGDISRNWSLPGGVPAVGWQAGSQLAMVGAHTLLARGASVQTSRPIEAGRRGLLSAGLVRAGEVMVRQTAVETRLPDDVTVVVVQLDALDASAVNDGDLAIACDGGQLSQAPVVVSAGTRRTLVYDALADDVGIQRGYLSISVGSREAWRLAGVIGLPGDADGWGERLAENVPPQLVAPLALSADGAVRVRFEVLPATTRPTRPTPPTRPTRPTPPTRPTRTARKPVRATRAGKEKV</sequence>
<protein>
    <recommendedName>
        <fullName evidence="2">DUF6603 domain-containing protein</fullName>
    </recommendedName>
</protein>
<gene>
    <name evidence="3" type="ORF">QTH91_01045</name>
</gene>
<accession>A0ABT7N535</accession>
<dbReference type="Proteomes" id="UP001174908">
    <property type="component" value="Unassembled WGS sequence"/>
</dbReference>
<feature type="domain" description="DUF6603" evidence="2">
    <location>
        <begin position="2169"/>
        <end position="2620"/>
    </location>
</feature>
<dbReference type="SUPFAM" id="SSF53474">
    <property type="entry name" value="alpha/beta-Hydrolases"/>
    <property type="match status" value="1"/>
</dbReference>
<evidence type="ECO:0000313" key="4">
    <source>
        <dbReference type="Proteomes" id="UP001174908"/>
    </source>
</evidence>
<evidence type="ECO:0000313" key="3">
    <source>
        <dbReference type="EMBL" id="MDM0043056.1"/>
    </source>
</evidence>
<dbReference type="EMBL" id="JASZYV010000001">
    <property type="protein sequence ID" value="MDM0043056.1"/>
    <property type="molecule type" value="Genomic_DNA"/>
</dbReference>
<name>A0ABT7N535_9BURK</name>
<feature type="region of interest" description="Disordered" evidence="1">
    <location>
        <begin position="3287"/>
        <end position="3328"/>
    </location>
</feature>
<evidence type="ECO:0000256" key="1">
    <source>
        <dbReference type="SAM" id="MobiDB-lite"/>
    </source>
</evidence>
<keyword evidence="4" id="KW-1185">Reference proteome</keyword>
<dbReference type="Pfam" id="PF20248">
    <property type="entry name" value="DUF6603"/>
    <property type="match status" value="1"/>
</dbReference>
<dbReference type="InterPro" id="IPR029058">
    <property type="entry name" value="AB_hydrolase_fold"/>
</dbReference>
<proteinExistence type="predicted"/>
<dbReference type="InterPro" id="IPR046538">
    <property type="entry name" value="DUF6603"/>
</dbReference>
<dbReference type="RefSeq" id="WP_286658180.1">
    <property type="nucleotide sequence ID" value="NZ_JASZYV010000001.1"/>
</dbReference>
<dbReference type="Gene3D" id="3.40.50.1820">
    <property type="entry name" value="alpha/beta hydrolase"/>
    <property type="match status" value="1"/>
</dbReference>
<comment type="caution">
    <text evidence="3">The sequence shown here is derived from an EMBL/GenBank/DDBJ whole genome shotgun (WGS) entry which is preliminary data.</text>
</comment>